<comment type="cofactor">
    <cofactor evidence="20">
        <name>Mn(2+)</name>
        <dbReference type="ChEBI" id="CHEBI:29035"/>
    </cofactor>
    <text evidence="20">The cofactor is mostly bound to the substrate.</text>
</comment>
<evidence type="ECO:0000256" key="15">
    <source>
        <dbReference type="ARBA" id="ARBA00023211"/>
    </source>
</evidence>
<dbReference type="PANTHER" id="PTHR10468:SF0">
    <property type="entry name" value="ALPHA-1,3-MANNOSYL-GLYCOPROTEIN 2-BETA-N-ACETYLGLUCOSAMINYLTRANSFERASE"/>
    <property type="match status" value="1"/>
</dbReference>
<dbReference type="GO" id="GO:0000139">
    <property type="term" value="C:Golgi membrane"/>
    <property type="evidence" value="ECO:0007669"/>
    <property type="project" value="UniProtKB-SubCell"/>
</dbReference>
<evidence type="ECO:0000256" key="9">
    <source>
        <dbReference type="ARBA" id="ARBA00022723"/>
    </source>
</evidence>
<evidence type="ECO:0000256" key="2">
    <source>
        <dbReference type="ARBA" id="ARBA00004556"/>
    </source>
</evidence>
<protein>
    <recommendedName>
        <fullName evidence="17 20">Alpha-1,3-mannosyl-glycoprotein 2-beta-N-acetylglucosaminyltransferase</fullName>
        <shortName evidence="20">GNT-I</shortName>
        <shortName evidence="20">GlcNAc-T I</shortName>
        <ecNumber evidence="17 20">2.4.1.101</ecNumber>
    </recommendedName>
    <alternativeName>
        <fullName evidence="18 20">N-glycosyl-oligosaccharide-glycoprotein N-acetylglucosaminyltransferase I</fullName>
    </alternativeName>
</protein>
<comment type="similarity">
    <text evidence="4 20">Belongs to the glycosyltransferase 13 family.</text>
</comment>
<sequence length="497" mass="57989">MRPKKTFIIIGILCFWIICTYLIFLKNFNNLINDNTHEQENNEIIFNKVELLEQNIRENIKNRKEIYNKIVNILKTKDLAQPKQPVSSQQQQQQESFSQLSIITSSLSPSASLSIIGALKQQQSNEDVNKSKKLSPQNDLSSIKSRYIDDNPNKPVIPILVFACNRISVNKCLDNLIKYRPSKEQFPIIVSQDCGDEATKNIILSYNDEIILIEQPDQSDIFVPPKEKKFKGYYKISRHYGWALNTTFKEGFDSVIIVEDDLNVAPDFYEYFLGTYPVLKKDKSLWCVSAWNDNGKVGLIDEDAHELLYRSDFFPGLGWMLTKELWDELSVKWPKAFWDDWIRQPQQRKGRACIRPELSRTRTFGKIGVSNGLFFEKHLKFIKLSEEFVSFSTMNLTYLQKDIYNEVFLTHVYQCPVVSFDELRRGLTTINNKEPIRIQYNTRDQYKKAAKLLGLMDDFKSGVPRTGYHGIVSFYYNNQRVYLAPNVNWKGYDLTWS</sequence>
<evidence type="ECO:0000256" key="12">
    <source>
        <dbReference type="ARBA" id="ARBA00023034"/>
    </source>
</evidence>
<keyword evidence="11 20" id="KW-1133">Transmembrane helix</keyword>
<reference evidence="21" key="1">
    <citation type="journal article" date="2014" name="Insect Biochem. Mol. Biol.">
        <title>An insight into the sialome of the frog biting fly, Corethrella appendiculata.</title>
        <authorList>
            <person name="Ribeiro J.M.C."/>
            <person name="Chagas A.C."/>
            <person name="Pham V.M."/>
            <person name="Lounibos L.P."/>
            <person name="Calvo E."/>
        </authorList>
    </citation>
    <scope>NUCLEOTIDE SEQUENCE</scope>
    <source>
        <tissue evidence="21">Salivary glands</tissue>
    </source>
</reference>
<dbReference type="GO" id="GO:0003827">
    <property type="term" value="F:alpha-1,3-mannosylglycoprotein 2-beta-N-acetylglucosaminyltransferase activity"/>
    <property type="evidence" value="ECO:0007669"/>
    <property type="project" value="UniProtKB-UniRule"/>
</dbReference>
<evidence type="ECO:0000256" key="11">
    <source>
        <dbReference type="ARBA" id="ARBA00022989"/>
    </source>
</evidence>
<comment type="catalytic activity">
    <reaction evidence="19 20">
        <text>N(4)-(alpha-D-Man-(1-&gt;3)-[alpha-D-Man-(1-&gt;3)-[alpha-D-Man-(1-&gt;6)]-alpha-D-Man-(1-&gt;6)]-beta-D-Man-(1-&gt;4)-beta-D-GlcNAc-(1-&gt;4)-beta-D-GlcNAc)-L-asparaginyl-[protein] (N-glucan mannose isomer 5A1,2) + UDP-N-acetyl-alpha-D-glucosamine = N(4)-{beta-D-GlcNAc-(1-&gt;2)-alpha-D-Man-(1-&gt;3)-[alpha-D-Man-(1-&gt;3)-[alpha-D-Man-(1-&gt;6)]-alpha-D-Man-(1-&gt;6)]-beta-D-Man-(1-&gt;4)-beta-D-GlcNAc-(1-&gt;4)-beta-D-GlcNAc}-L-asparaginyl-[protein] + UDP + H(+)</text>
        <dbReference type="Rhea" id="RHEA:11456"/>
        <dbReference type="Rhea" id="RHEA-COMP:14367"/>
        <dbReference type="Rhea" id="RHEA-COMP:14368"/>
        <dbReference type="ChEBI" id="CHEBI:15378"/>
        <dbReference type="ChEBI" id="CHEBI:57705"/>
        <dbReference type="ChEBI" id="CHEBI:58223"/>
        <dbReference type="ChEBI" id="CHEBI:59087"/>
        <dbReference type="ChEBI" id="CHEBI:60625"/>
        <dbReference type="EC" id="2.4.1.101"/>
    </reaction>
</comment>
<evidence type="ECO:0000256" key="4">
    <source>
        <dbReference type="ARBA" id="ARBA00006492"/>
    </source>
</evidence>
<dbReference type="Pfam" id="PF03071">
    <property type="entry name" value="GNT-I"/>
    <property type="match status" value="1"/>
</dbReference>
<keyword evidence="13 20" id="KW-0472">Membrane</keyword>
<keyword evidence="5" id="KW-0963">Cytoplasm</keyword>
<keyword evidence="8 20" id="KW-0812">Transmembrane</keyword>
<keyword evidence="14" id="KW-1015">Disulfide bond</keyword>
<keyword evidence="9 20" id="KW-0479">Metal-binding</keyword>
<evidence type="ECO:0000256" key="14">
    <source>
        <dbReference type="ARBA" id="ARBA00023157"/>
    </source>
</evidence>
<evidence type="ECO:0000256" key="20">
    <source>
        <dbReference type="RuleBase" id="RU368119"/>
    </source>
</evidence>
<evidence type="ECO:0000256" key="13">
    <source>
        <dbReference type="ARBA" id="ARBA00023136"/>
    </source>
</evidence>
<comment type="subcellular location">
    <subcellularLocation>
        <location evidence="2">Cytoplasm</location>
        <location evidence="2">Perinuclear region</location>
    </subcellularLocation>
    <subcellularLocation>
        <location evidence="1 20">Golgi apparatus membrane</location>
        <topology evidence="1 20">Single-pass type II membrane protein</topology>
    </subcellularLocation>
</comment>
<dbReference type="GO" id="GO:0048471">
    <property type="term" value="C:perinuclear region of cytoplasm"/>
    <property type="evidence" value="ECO:0007669"/>
    <property type="project" value="UniProtKB-SubCell"/>
</dbReference>
<name>U5EG50_9DIPT</name>
<evidence type="ECO:0000256" key="19">
    <source>
        <dbReference type="ARBA" id="ARBA00049421"/>
    </source>
</evidence>
<dbReference type="UniPathway" id="UPA00378"/>
<dbReference type="SUPFAM" id="SSF53448">
    <property type="entry name" value="Nucleotide-diphospho-sugar transferases"/>
    <property type="match status" value="1"/>
</dbReference>
<evidence type="ECO:0000256" key="3">
    <source>
        <dbReference type="ARBA" id="ARBA00004922"/>
    </source>
</evidence>
<dbReference type="GO" id="GO:0006487">
    <property type="term" value="P:protein N-linked glycosylation"/>
    <property type="evidence" value="ECO:0007669"/>
    <property type="project" value="TreeGrafter"/>
</dbReference>
<dbReference type="PANTHER" id="PTHR10468">
    <property type="entry name" value="PROTEIN O-LINKED-MANNOSE BETA-1,2-N-ACETYLGLUCOSAMINYLTRANSFERASE 1/ALPHA-1,3-MANNOSYL-GLYCOPROTEIN 2-BETA-N-ACETYLGLUCOSAMINYLTRANSFERASE"/>
    <property type="match status" value="1"/>
</dbReference>
<dbReference type="InterPro" id="IPR052261">
    <property type="entry name" value="Glycosyltransferase_13"/>
</dbReference>
<keyword evidence="10 20" id="KW-0735">Signal-anchor</keyword>
<dbReference type="CDD" id="cd02514">
    <property type="entry name" value="GT13_GLCNAC-TI"/>
    <property type="match status" value="1"/>
</dbReference>
<evidence type="ECO:0000256" key="10">
    <source>
        <dbReference type="ARBA" id="ARBA00022968"/>
    </source>
</evidence>
<organism evidence="21">
    <name type="scientific">Corethrella appendiculata</name>
    <dbReference type="NCBI Taxonomy" id="1370023"/>
    <lineage>
        <taxon>Eukaryota</taxon>
        <taxon>Metazoa</taxon>
        <taxon>Ecdysozoa</taxon>
        <taxon>Arthropoda</taxon>
        <taxon>Hexapoda</taxon>
        <taxon>Insecta</taxon>
        <taxon>Pterygota</taxon>
        <taxon>Neoptera</taxon>
        <taxon>Endopterygota</taxon>
        <taxon>Diptera</taxon>
        <taxon>Nematocera</taxon>
        <taxon>Culicoidea</taxon>
        <taxon>Chaoboridae</taxon>
        <taxon>Corethrella</taxon>
    </lineage>
</organism>
<evidence type="ECO:0000256" key="18">
    <source>
        <dbReference type="ARBA" id="ARBA00041712"/>
    </source>
</evidence>
<evidence type="ECO:0000256" key="6">
    <source>
        <dbReference type="ARBA" id="ARBA00022676"/>
    </source>
</evidence>
<evidence type="ECO:0000256" key="1">
    <source>
        <dbReference type="ARBA" id="ARBA00004323"/>
    </source>
</evidence>
<dbReference type="EC" id="2.4.1.101" evidence="17 20"/>
<dbReference type="AlphaFoldDB" id="U5EG50"/>
<proteinExistence type="evidence at transcript level"/>
<evidence type="ECO:0000313" key="21">
    <source>
        <dbReference type="EMBL" id="JAB56278.1"/>
    </source>
</evidence>
<dbReference type="GO" id="GO:0030145">
    <property type="term" value="F:manganese ion binding"/>
    <property type="evidence" value="ECO:0007669"/>
    <property type="project" value="UniProtKB-UniRule"/>
</dbReference>
<feature type="transmembrane region" description="Helical" evidence="20">
    <location>
        <begin position="7"/>
        <end position="25"/>
    </location>
</feature>
<dbReference type="FunFam" id="3.10.180.20:FF:000001">
    <property type="entry name" value="alpha-1,3-mannosyl-glycoprotein 2-beta-N-acetylglucosaminyltransferase"/>
    <property type="match status" value="1"/>
</dbReference>
<keyword evidence="12 20" id="KW-0333">Golgi apparatus</keyword>
<keyword evidence="6 20" id="KW-0328">Glycosyltransferase</keyword>
<evidence type="ECO:0000256" key="16">
    <source>
        <dbReference type="ARBA" id="ARBA00037706"/>
    </source>
</evidence>
<evidence type="ECO:0000256" key="8">
    <source>
        <dbReference type="ARBA" id="ARBA00022692"/>
    </source>
</evidence>
<accession>U5EG50</accession>
<dbReference type="InterPro" id="IPR029044">
    <property type="entry name" value="Nucleotide-diphossugar_trans"/>
</dbReference>
<keyword evidence="15 20" id="KW-0464">Manganese</keyword>
<evidence type="ECO:0000256" key="17">
    <source>
        <dbReference type="ARBA" id="ARBA00038949"/>
    </source>
</evidence>
<dbReference type="EMBL" id="GANO01003593">
    <property type="protein sequence ID" value="JAB56278.1"/>
    <property type="molecule type" value="mRNA"/>
</dbReference>
<dbReference type="Gene3D" id="3.90.550.10">
    <property type="entry name" value="Spore Coat Polysaccharide Biosynthesis Protein SpsA, Chain A"/>
    <property type="match status" value="1"/>
</dbReference>
<comment type="function">
    <text evidence="16 20">Initiates complex N-linked carbohydrate formation. Essential for the conversion of high-mannose to hybrid and complex N-glycans.</text>
</comment>
<evidence type="ECO:0000256" key="5">
    <source>
        <dbReference type="ARBA" id="ARBA00022490"/>
    </source>
</evidence>
<dbReference type="InterPro" id="IPR004139">
    <property type="entry name" value="Glyco_trans_13"/>
</dbReference>
<dbReference type="Gene3D" id="3.10.180.20">
    <property type="entry name" value="N-Acetylglucosaminyltransferase I, Domain 2"/>
    <property type="match status" value="1"/>
</dbReference>
<comment type="pathway">
    <text evidence="3 20">Protein modification; protein glycosylation.</text>
</comment>
<keyword evidence="7 21" id="KW-0808">Transferase</keyword>
<dbReference type="FunFam" id="3.90.550.10:FF:000055">
    <property type="entry name" value="Alpha-1,3-mannosyl-glycoprotein 2-beta-N-acetylglucosaminyltransferase"/>
    <property type="match status" value="1"/>
</dbReference>
<evidence type="ECO:0000256" key="7">
    <source>
        <dbReference type="ARBA" id="ARBA00022679"/>
    </source>
</evidence>